<feature type="region of interest" description="Disordered" evidence="1">
    <location>
        <begin position="33"/>
        <end position="73"/>
    </location>
</feature>
<name>A0AAV7LKD9_PLEWA</name>
<keyword evidence="3" id="KW-1185">Reference proteome</keyword>
<evidence type="ECO:0000313" key="3">
    <source>
        <dbReference type="Proteomes" id="UP001066276"/>
    </source>
</evidence>
<organism evidence="2 3">
    <name type="scientific">Pleurodeles waltl</name>
    <name type="common">Iberian ribbed newt</name>
    <dbReference type="NCBI Taxonomy" id="8319"/>
    <lineage>
        <taxon>Eukaryota</taxon>
        <taxon>Metazoa</taxon>
        <taxon>Chordata</taxon>
        <taxon>Craniata</taxon>
        <taxon>Vertebrata</taxon>
        <taxon>Euteleostomi</taxon>
        <taxon>Amphibia</taxon>
        <taxon>Batrachia</taxon>
        <taxon>Caudata</taxon>
        <taxon>Salamandroidea</taxon>
        <taxon>Salamandridae</taxon>
        <taxon>Pleurodelinae</taxon>
        <taxon>Pleurodeles</taxon>
    </lineage>
</organism>
<accession>A0AAV7LKD9</accession>
<dbReference type="Proteomes" id="UP001066276">
    <property type="component" value="Chromosome 11"/>
</dbReference>
<evidence type="ECO:0000256" key="1">
    <source>
        <dbReference type="SAM" id="MobiDB-lite"/>
    </source>
</evidence>
<protein>
    <submittedName>
        <fullName evidence="2">Uncharacterized protein</fullName>
    </submittedName>
</protein>
<evidence type="ECO:0000313" key="2">
    <source>
        <dbReference type="EMBL" id="KAJ1089338.1"/>
    </source>
</evidence>
<gene>
    <name evidence="2" type="ORF">NDU88_002489</name>
</gene>
<proteinExistence type="predicted"/>
<comment type="caution">
    <text evidence="2">The sequence shown here is derived from an EMBL/GenBank/DDBJ whole genome shotgun (WGS) entry which is preliminary data.</text>
</comment>
<sequence length="195" mass="20580">MEAPTRHEEGPGSLFCPGITAARITRLLGASVVPDSQRPESRPSCSCVHGVPTRSRSPPLPAPPPTLSTASRALTGHRSARTIQGSLRSVPLWCLSLASTASNDQVIDRTAACHPARPRRPPAAPASPAVLRATEVGVRGVRHTAPPLTGPFNPLLPANTWEASASHTSCLRPAPASCRGALRYCGPTQEPLWYQ</sequence>
<reference evidence="2" key="1">
    <citation type="journal article" date="2022" name="bioRxiv">
        <title>Sequencing and chromosome-scale assembly of the giantPleurodeles waltlgenome.</title>
        <authorList>
            <person name="Brown T."/>
            <person name="Elewa A."/>
            <person name="Iarovenko S."/>
            <person name="Subramanian E."/>
            <person name="Araus A.J."/>
            <person name="Petzold A."/>
            <person name="Susuki M."/>
            <person name="Suzuki K.-i.T."/>
            <person name="Hayashi T."/>
            <person name="Toyoda A."/>
            <person name="Oliveira C."/>
            <person name="Osipova E."/>
            <person name="Leigh N.D."/>
            <person name="Simon A."/>
            <person name="Yun M.H."/>
        </authorList>
    </citation>
    <scope>NUCLEOTIDE SEQUENCE</scope>
    <source>
        <strain evidence="2">20211129_DDA</strain>
        <tissue evidence="2">Liver</tissue>
    </source>
</reference>
<dbReference type="EMBL" id="JANPWB010000015">
    <property type="protein sequence ID" value="KAJ1089338.1"/>
    <property type="molecule type" value="Genomic_DNA"/>
</dbReference>
<dbReference type="AlphaFoldDB" id="A0AAV7LKD9"/>